<dbReference type="RefSeq" id="XP_034240441.1">
    <property type="nucleotide sequence ID" value="XM_034384550.1"/>
</dbReference>
<dbReference type="InParanoid" id="A0A6P8YTK7"/>
<dbReference type="GeneID" id="117644880"/>
<sequence length="928" mass="102744">MTNKGTKQVAEVQAVEAEAMDTDTATGAASGTLYVALDVSGSIRGDVIYPSWVTNDLLNLQLPSGPTKWILWGSAAVFKDSLNDVVEYLGDQSETLGGTDPIYFVELLPSSGVIDLHVYTDGEIGEHSVTEARQRLAQHHKDLKIREVVISYVNSNLEQMNVGLSAIFDGHVLEMHRTRVAQGGDKKLIEFSAAPISDTVTAVDILDQYIGLGKSEADMTTGVHYLAQRFANASPEARRDIRRLVRERVDAVNEEHRVRRMAAEEEKALLDAVANGDWAAAKKPFVGHAVSDDVKMVQGYCQRFLNETKNGSLIRVSAYAPMVLKSSGGAGEQFDEQEEVLLDHIMFLGMGKNAVIVMPAQLDMPDPPVTDKVRGKSRAARMARLAARRRLFNTPIKCALAVNVKANFDNTFGLDTLFALRDQQHTDGVSDVANPWQAQDEQNDFNEDEFVQGLQAGTHLRNDDQVAAADAGPEALSSGAYSFGVNPFTRQHMDCVLLVPASAESLPADRLAQVDAWNAHMLSRFVRGGRSMPSVALSLALVLEKAFAAWKAHEMARPEDRAAAEKLRAVWRRYVGGMATPLTFTVGLPVIIKGTFATAARLACAVLQAALDPRLPLDVLTQFWWTQSEEDAAKVWDALRVYAGPAFQDQPFPRAHFRTLSALMSGVQYSKSGRDARLRAKKGRSYSVRMYTKRLDQLAAAGCHPDRLAHEEKAVRKDLTGVAEAEPLLCVHGVEVDKCRPLEGQQHDTLCARTCRPTLLNKATMDMWYVGLPEDTETLALESFHKAMWQLARKRNKGGRLVYSQFPPPEKKFEDYVNHRVRAAWLLKDPANARVLPTAPCARLAQDIALTYHSYVELAQRKPNMTCKKFVKALKARREVCEFDECCQFIREAATTDERRAWIDAHSTLEKVAGNKDVLSGKVSYRTL</sequence>
<keyword evidence="1" id="KW-1185">Reference proteome</keyword>
<reference evidence="2" key="1">
    <citation type="submission" date="2025-08" db="UniProtKB">
        <authorList>
            <consortium name="RefSeq"/>
        </authorList>
    </citation>
    <scope>IDENTIFICATION</scope>
    <source>
        <tissue evidence="2">Total insect</tissue>
    </source>
</reference>
<dbReference type="OrthoDB" id="8210402at2759"/>
<dbReference type="AlphaFoldDB" id="A0A6P8YTK7"/>
<evidence type="ECO:0000313" key="1">
    <source>
        <dbReference type="Proteomes" id="UP000515158"/>
    </source>
</evidence>
<name>A0A6P8YTK7_THRPL</name>
<gene>
    <name evidence="2" type="primary">LOC117644880</name>
</gene>
<dbReference type="KEGG" id="tpal:117644880"/>
<organism evidence="2">
    <name type="scientific">Thrips palmi</name>
    <name type="common">Melon thrips</name>
    <dbReference type="NCBI Taxonomy" id="161013"/>
    <lineage>
        <taxon>Eukaryota</taxon>
        <taxon>Metazoa</taxon>
        <taxon>Ecdysozoa</taxon>
        <taxon>Arthropoda</taxon>
        <taxon>Hexapoda</taxon>
        <taxon>Insecta</taxon>
        <taxon>Pterygota</taxon>
        <taxon>Neoptera</taxon>
        <taxon>Paraneoptera</taxon>
        <taxon>Thysanoptera</taxon>
        <taxon>Terebrantia</taxon>
        <taxon>Thripoidea</taxon>
        <taxon>Thripidae</taxon>
        <taxon>Thrips</taxon>
    </lineage>
</organism>
<protein>
    <submittedName>
        <fullName evidence="2">Uncharacterized protein LOC117644880</fullName>
    </submittedName>
</protein>
<proteinExistence type="predicted"/>
<dbReference type="Proteomes" id="UP000515158">
    <property type="component" value="Unplaced"/>
</dbReference>
<accession>A0A6P8YTK7</accession>
<evidence type="ECO:0000313" key="2">
    <source>
        <dbReference type="RefSeq" id="XP_034240441.1"/>
    </source>
</evidence>